<feature type="region of interest" description="Disordered" evidence="8">
    <location>
        <begin position="160"/>
        <end position="186"/>
    </location>
</feature>
<dbReference type="GO" id="GO:0000156">
    <property type="term" value="F:phosphorelay response regulator activity"/>
    <property type="evidence" value="ECO:0007669"/>
    <property type="project" value="InterPro"/>
</dbReference>
<comment type="function">
    <text evidence="5">Involved in chemotaxis. Part of a chemotaxis signal transduction system that modulates chemotaxis in response to various stimuli. Catalyzes the demethylation of specific methylglutamate residues introduced into the chemoreceptors (methyl-accepting chemotaxis proteins or MCP) by CheR. Also mediates the irreversible deamidation of specific glutamine residues to glutamic acid.</text>
</comment>
<evidence type="ECO:0000256" key="1">
    <source>
        <dbReference type="ARBA" id="ARBA00022490"/>
    </source>
</evidence>
<dbReference type="Proteomes" id="UP000191931">
    <property type="component" value="Unassembled WGS sequence"/>
</dbReference>
<accession>A0A1W1HCG0</accession>
<dbReference type="NCBIfam" id="NF001965">
    <property type="entry name" value="PRK00742.1"/>
    <property type="match status" value="1"/>
</dbReference>
<keyword evidence="2 5" id="KW-0145">Chemotaxis</keyword>
<dbReference type="HAMAP" id="MF_00099">
    <property type="entry name" value="CheB_chemtxs"/>
    <property type="match status" value="1"/>
</dbReference>
<dbReference type="SMART" id="SM00448">
    <property type="entry name" value="REC"/>
    <property type="match status" value="1"/>
</dbReference>
<dbReference type="CDD" id="cd16432">
    <property type="entry name" value="CheB_Rec"/>
    <property type="match status" value="1"/>
</dbReference>
<dbReference type="SUPFAM" id="SSF52738">
    <property type="entry name" value="Methylesterase CheB, C-terminal domain"/>
    <property type="match status" value="1"/>
</dbReference>
<keyword evidence="5 7" id="KW-0597">Phosphoprotein</keyword>
<dbReference type="GO" id="GO:0005737">
    <property type="term" value="C:cytoplasm"/>
    <property type="evidence" value="ECO:0007669"/>
    <property type="project" value="UniProtKB-SubCell"/>
</dbReference>
<dbReference type="Gene3D" id="3.40.50.2300">
    <property type="match status" value="1"/>
</dbReference>
<dbReference type="PANTHER" id="PTHR42872">
    <property type="entry name" value="PROTEIN-GLUTAMATE METHYLESTERASE/PROTEIN-GLUTAMINE GLUTAMINASE"/>
    <property type="match status" value="1"/>
</dbReference>
<dbReference type="CDD" id="cd17541">
    <property type="entry name" value="REC_CheB-like"/>
    <property type="match status" value="1"/>
</dbReference>
<proteinExistence type="inferred from homology"/>
<evidence type="ECO:0000256" key="6">
    <source>
        <dbReference type="PROSITE-ProRule" id="PRU00050"/>
    </source>
</evidence>
<sequence length="497" mass="53385">MGKADLSIIRADMSKHLKVLVVDDTIFYRQLLSKLLEEIPDVDLMGVAPNGKIALKKIELFPPDLVLMDMAMPEMDGLETLDRIKAHHPEVDVVMISSADREAAALTVKALESGALDFISKPRADSADAAVEALRAELTPLIALVRTMKYSREARRISRDKLPVTPGHASTTGTFPSSADEKSQSLRSIQKPIVKHRAQHGVASVQDESELTKDKFYSTKQEVGSAKQELGSAKQELGSAKQELGSAKQELGSAKQELGSAKQELGSAKQELGSTKQEYNSIKKESASTLSSPHPVGKKRSPGRIDVVAIGVSTGGPNTLKQVIPKISGDFPVPILIVQHMPPMFTATLAESLNRMSNITVVEGKAGQIVEKGVIYIAPGGRHMVVRKGEDSIIKLGLVDTPPVHNCRPAVDVLFRSVALAFGGNVLTVILTGMGQDGTSGVAAIRRKGGYSIVQDEKSSVVWGMPGAVVEAGEADEIHGEEHIADRIMELVRKSRL</sequence>
<organism evidence="11 12">
    <name type="scientific">Desulfamplus magnetovallimortis</name>
    <dbReference type="NCBI Taxonomy" id="1246637"/>
    <lineage>
        <taxon>Bacteria</taxon>
        <taxon>Pseudomonadati</taxon>
        <taxon>Thermodesulfobacteriota</taxon>
        <taxon>Desulfobacteria</taxon>
        <taxon>Desulfobacterales</taxon>
        <taxon>Desulfobacteraceae</taxon>
        <taxon>Desulfamplus</taxon>
    </lineage>
</organism>
<dbReference type="InterPro" id="IPR011006">
    <property type="entry name" value="CheY-like_superfamily"/>
</dbReference>
<dbReference type="SUPFAM" id="SSF52172">
    <property type="entry name" value="CheY-like"/>
    <property type="match status" value="1"/>
</dbReference>
<dbReference type="InterPro" id="IPR008248">
    <property type="entry name" value="CheB-like"/>
</dbReference>
<evidence type="ECO:0000256" key="4">
    <source>
        <dbReference type="ARBA" id="ARBA00048267"/>
    </source>
</evidence>
<evidence type="ECO:0000256" key="3">
    <source>
        <dbReference type="ARBA" id="ARBA00022801"/>
    </source>
</evidence>
<dbReference type="EMBL" id="FWEV01000125">
    <property type="protein sequence ID" value="SLM30068.1"/>
    <property type="molecule type" value="Genomic_DNA"/>
</dbReference>
<dbReference type="OrthoDB" id="9793421at2"/>
<dbReference type="Pfam" id="PF00072">
    <property type="entry name" value="Response_reg"/>
    <property type="match status" value="1"/>
</dbReference>
<keyword evidence="1 5" id="KW-0963">Cytoplasm</keyword>
<comment type="similarity">
    <text evidence="5">Belongs to the CheB family.</text>
</comment>
<comment type="PTM">
    <text evidence="5">Phosphorylated by CheA. Phosphorylation of the N-terminal regulatory domain activates the methylesterase activity.</text>
</comment>
<evidence type="ECO:0000313" key="12">
    <source>
        <dbReference type="Proteomes" id="UP000191931"/>
    </source>
</evidence>
<evidence type="ECO:0000256" key="2">
    <source>
        <dbReference type="ARBA" id="ARBA00022500"/>
    </source>
</evidence>
<dbReference type="InterPro" id="IPR000673">
    <property type="entry name" value="Sig_transdc_resp-reg_Me-estase"/>
</dbReference>
<feature type="domain" description="CheB-type methylesterase" evidence="10">
    <location>
        <begin position="302"/>
        <end position="495"/>
    </location>
</feature>
<dbReference type="Gene3D" id="1.10.287.620">
    <property type="entry name" value="Helix Hairpins"/>
    <property type="match status" value="1"/>
</dbReference>
<dbReference type="GO" id="GO:0008984">
    <property type="term" value="F:protein-glutamate methylesterase activity"/>
    <property type="evidence" value="ECO:0007669"/>
    <property type="project" value="UniProtKB-UniRule"/>
</dbReference>
<comment type="domain">
    <text evidence="5">Contains a C-terminal catalytic domain, and an N-terminal region which modulates catalytic activity.</text>
</comment>
<dbReference type="PROSITE" id="PS50122">
    <property type="entry name" value="CHEB"/>
    <property type="match status" value="1"/>
</dbReference>
<dbReference type="EC" id="3.1.1.61" evidence="5"/>
<dbReference type="GO" id="GO:0050568">
    <property type="term" value="F:protein-glutamine glutaminase activity"/>
    <property type="evidence" value="ECO:0007669"/>
    <property type="project" value="UniProtKB-UniRule"/>
</dbReference>
<feature type="active site" evidence="5 6">
    <location>
        <position position="437"/>
    </location>
</feature>
<comment type="catalytic activity">
    <reaction evidence="4 5">
        <text>[protein]-L-glutamate 5-O-methyl ester + H2O = L-glutamyl-[protein] + methanol + H(+)</text>
        <dbReference type="Rhea" id="RHEA:23236"/>
        <dbReference type="Rhea" id="RHEA-COMP:10208"/>
        <dbReference type="Rhea" id="RHEA-COMP:10311"/>
        <dbReference type="ChEBI" id="CHEBI:15377"/>
        <dbReference type="ChEBI" id="CHEBI:15378"/>
        <dbReference type="ChEBI" id="CHEBI:17790"/>
        <dbReference type="ChEBI" id="CHEBI:29973"/>
        <dbReference type="ChEBI" id="CHEBI:82795"/>
        <dbReference type="EC" id="3.1.1.61"/>
    </reaction>
</comment>
<dbReference type="Gene3D" id="3.40.50.180">
    <property type="entry name" value="Methylesterase CheB, C-terminal domain"/>
    <property type="match status" value="1"/>
</dbReference>
<evidence type="ECO:0000259" key="10">
    <source>
        <dbReference type="PROSITE" id="PS50122"/>
    </source>
</evidence>
<feature type="active site" evidence="5 6">
    <location>
        <position position="313"/>
    </location>
</feature>
<dbReference type="InterPro" id="IPR001789">
    <property type="entry name" value="Sig_transdc_resp-reg_receiver"/>
</dbReference>
<feature type="modified residue" description="4-aspartylphosphate" evidence="5 7">
    <location>
        <position position="69"/>
    </location>
</feature>
<evidence type="ECO:0000259" key="9">
    <source>
        <dbReference type="PROSITE" id="PS50110"/>
    </source>
</evidence>
<evidence type="ECO:0000256" key="8">
    <source>
        <dbReference type="SAM" id="MobiDB-lite"/>
    </source>
</evidence>
<dbReference type="PANTHER" id="PTHR42872:SF6">
    <property type="entry name" value="PROTEIN-GLUTAMATE METHYLESTERASE_PROTEIN-GLUTAMINE GLUTAMINASE"/>
    <property type="match status" value="1"/>
</dbReference>
<keyword evidence="12" id="KW-1185">Reference proteome</keyword>
<comment type="subcellular location">
    <subcellularLocation>
        <location evidence="5">Cytoplasm</location>
    </subcellularLocation>
</comment>
<dbReference type="SUPFAM" id="SSF57997">
    <property type="entry name" value="Tropomyosin"/>
    <property type="match status" value="1"/>
</dbReference>
<dbReference type="GO" id="GO:0006935">
    <property type="term" value="P:chemotaxis"/>
    <property type="evidence" value="ECO:0007669"/>
    <property type="project" value="UniProtKB-UniRule"/>
</dbReference>
<feature type="domain" description="Response regulatory" evidence="9">
    <location>
        <begin position="18"/>
        <end position="136"/>
    </location>
</feature>
<feature type="active site" evidence="5 6">
    <location>
        <position position="340"/>
    </location>
</feature>
<keyword evidence="3 5" id="KW-0378">Hydrolase</keyword>
<dbReference type="InterPro" id="IPR035909">
    <property type="entry name" value="CheB_C"/>
</dbReference>
<dbReference type="EC" id="3.5.1.44" evidence="5"/>
<gene>
    <name evidence="5" type="primary">cheB</name>
    <name evidence="11" type="ORF">MTBBW1_2100007</name>
</gene>
<evidence type="ECO:0000256" key="5">
    <source>
        <dbReference type="HAMAP-Rule" id="MF_00099"/>
    </source>
</evidence>
<evidence type="ECO:0000313" key="11">
    <source>
        <dbReference type="EMBL" id="SLM30068.1"/>
    </source>
</evidence>
<feature type="compositionally biased region" description="Polar residues" evidence="8">
    <location>
        <begin position="168"/>
        <end position="177"/>
    </location>
</feature>
<dbReference type="AlphaFoldDB" id="A0A1W1HCG0"/>
<comment type="catalytic activity">
    <reaction evidence="5">
        <text>L-glutaminyl-[protein] + H2O = L-glutamyl-[protein] + NH4(+)</text>
        <dbReference type="Rhea" id="RHEA:16441"/>
        <dbReference type="Rhea" id="RHEA-COMP:10207"/>
        <dbReference type="Rhea" id="RHEA-COMP:10208"/>
        <dbReference type="ChEBI" id="CHEBI:15377"/>
        <dbReference type="ChEBI" id="CHEBI:28938"/>
        <dbReference type="ChEBI" id="CHEBI:29973"/>
        <dbReference type="ChEBI" id="CHEBI:30011"/>
        <dbReference type="EC" id="3.5.1.44"/>
    </reaction>
</comment>
<protein>
    <recommendedName>
        <fullName evidence="5">Protein-glutamate methylesterase/protein-glutamine glutaminase</fullName>
        <ecNumber evidence="5">3.1.1.61</ecNumber>
        <ecNumber evidence="5">3.5.1.44</ecNumber>
    </recommendedName>
</protein>
<dbReference type="PROSITE" id="PS50110">
    <property type="entry name" value="RESPONSE_REGULATORY"/>
    <property type="match status" value="1"/>
</dbReference>
<evidence type="ECO:0000256" key="7">
    <source>
        <dbReference type="PROSITE-ProRule" id="PRU00169"/>
    </source>
</evidence>
<name>A0A1W1HCG0_9BACT</name>
<reference evidence="11 12" key="1">
    <citation type="submission" date="2017-03" db="EMBL/GenBank/DDBJ databases">
        <authorList>
            <person name="Afonso C.L."/>
            <person name="Miller P.J."/>
            <person name="Scott M.A."/>
            <person name="Spackman E."/>
            <person name="Goraichik I."/>
            <person name="Dimitrov K.M."/>
            <person name="Suarez D.L."/>
            <person name="Swayne D.E."/>
        </authorList>
    </citation>
    <scope>NUCLEOTIDE SEQUENCE [LARGE SCALE GENOMIC DNA]</scope>
    <source>
        <strain evidence="11">PRJEB14757</strain>
    </source>
</reference>
<feature type="region of interest" description="Disordered" evidence="8">
    <location>
        <begin position="221"/>
        <end position="301"/>
    </location>
</feature>
<dbReference type="STRING" id="1246637.MTBBW1_2100007"/>
<dbReference type="Pfam" id="PF01339">
    <property type="entry name" value="CheB_methylest"/>
    <property type="match status" value="1"/>
</dbReference>